<evidence type="ECO:0000256" key="4">
    <source>
        <dbReference type="SAM" id="Coils"/>
    </source>
</evidence>
<proteinExistence type="predicted"/>
<evidence type="ECO:0000256" key="2">
    <source>
        <dbReference type="ARBA" id="ARBA00022763"/>
    </source>
</evidence>
<dbReference type="GO" id="GO:0016887">
    <property type="term" value="F:ATP hydrolysis activity"/>
    <property type="evidence" value="ECO:0007669"/>
    <property type="project" value="InterPro"/>
</dbReference>
<evidence type="ECO:0000256" key="1">
    <source>
        <dbReference type="ARBA" id="ARBA00001946"/>
    </source>
</evidence>
<keyword evidence="4" id="KW-0175">Coiled coil</keyword>
<dbReference type="PANTHER" id="PTHR23336:SF50">
    <property type="entry name" value="PROTEIN MICRORCHIDIA 1-RELATED"/>
    <property type="match status" value="1"/>
</dbReference>
<dbReference type="InterPro" id="IPR045261">
    <property type="entry name" value="MORC_ATPase"/>
</dbReference>
<keyword evidence="3" id="KW-0234">DNA repair</keyword>
<organism evidence="6">
    <name type="scientific">Brassica oleracea</name>
    <name type="common">Wild cabbage</name>
    <dbReference type="NCBI Taxonomy" id="3712"/>
    <lineage>
        <taxon>Eukaryota</taxon>
        <taxon>Viridiplantae</taxon>
        <taxon>Streptophyta</taxon>
        <taxon>Embryophyta</taxon>
        <taxon>Tracheophyta</taxon>
        <taxon>Spermatophyta</taxon>
        <taxon>Magnoliopsida</taxon>
        <taxon>eudicotyledons</taxon>
        <taxon>Gunneridae</taxon>
        <taxon>Pentapetalae</taxon>
        <taxon>rosids</taxon>
        <taxon>malvids</taxon>
        <taxon>Brassicales</taxon>
        <taxon>Brassicaceae</taxon>
        <taxon>Brassiceae</taxon>
        <taxon>Brassica</taxon>
    </lineage>
</organism>
<dbReference type="AlphaFoldDB" id="A0A3P6EUC1"/>
<reference evidence="6" key="1">
    <citation type="submission" date="2018-11" db="EMBL/GenBank/DDBJ databases">
        <authorList>
            <consortium name="Genoscope - CEA"/>
            <person name="William W."/>
        </authorList>
    </citation>
    <scope>NUCLEOTIDE SEQUENCE</scope>
</reference>
<evidence type="ECO:0000256" key="3">
    <source>
        <dbReference type="ARBA" id="ARBA00023204"/>
    </source>
</evidence>
<sequence length="260" mass="30094">MDPDGIRKCMSLGYSSKKSNTTIGQRKYFYILLKETLRFFLVSLLCFYLLCSSKATQSVGLLSYTFLRKTGKEDVTVPMVKPSASMGGPQPIVYESSEDWSTNLNILLKWSQFEDIGAHGSKVIIYNLWLNDEGIYGLSFDDDDEVLNISLKGQDKRLRDESVQDEKRINSRTLELRSHISYRVRHSLRAYTSMLYLKMFENFKIILRGIPVVQCEEYTKKETEMEQTVRNLEKELEEAKSKCAQFAPLVDAKRKEMQQV</sequence>
<evidence type="ECO:0000259" key="5">
    <source>
        <dbReference type="Pfam" id="PF17942"/>
    </source>
</evidence>
<evidence type="ECO:0000313" key="6">
    <source>
        <dbReference type="EMBL" id="VDD41026.1"/>
    </source>
</evidence>
<dbReference type="GO" id="GO:0005634">
    <property type="term" value="C:nucleus"/>
    <property type="evidence" value="ECO:0007669"/>
    <property type="project" value="TreeGrafter"/>
</dbReference>
<protein>
    <recommendedName>
        <fullName evidence="5">Morc S5 domain-containing protein</fullName>
    </recommendedName>
</protein>
<dbReference type="InterPro" id="IPR041006">
    <property type="entry name" value="Morc_S5"/>
</dbReference>
<dbReference type="EMBL" id="LR031876">
    <property type="protein sequence ID" value="VDD41026.1"/>
    <property type="molecule type" value="Genomic_DNA"/>
</dbReference>
<feature type="domain" description="Morc S5" evidence="5">
    <location>
        <begin position="186"/>
        <end position="216"/>
    </location>
</feature>
<feature type="coiled-coil region" evidence="4">
    <location>
        <begin position="215"/>
        <end position="242"/>
    </location>
</feature>
<dbReference type="PANTHER" id="PTHR23336">
    <property type="entry name" value="ZINC FINGER CW-TYPE COILED-COIL DOMAIN PROTEIN 3"/>
    <property type="match status" value="1"/>
</dbReference>
<accession>A0A3P6EUC1</accession>
<dbReference type="GO" id="GO:0006281">
    <property type="term" value="P:DNA repair"/>
    <property type="evidence" value="ECO:0007669"/>
    <property type="project" value="UniProtKB-KW"/>
</dbReference>
<dbReference type="Pfam" id="PF17942">
    <property type="entry name" value="Morc6_S5"/>
    <property type="match status" value="1"/>
</dbReference>
<gene>
    <name evidence="6" type="ORF">BOLC7T46586H</name>
</gene>
<name>A0A3P6EUC1_BRAOL</name>
<comment type="cofactor">
    <cofactor evidence="1">
        <name>Mg(2+)</name>
        <dbReference type="ChEBI" id="CHEBI:18420"/>
    </cofactor>
</comment>
<keyword evidence="2" id="KW-0227">DNA damage</keyword>